<feature type="domain" description="Mg chelatase-related protein C-terminal" evidence="1">
    <location>
        <begin position="12"/>
        <end position="49"/>
    </location>
</feature>
<organism evidence="2 3">
    <name type="scientific">Gardnerella vaginalis</name>
    <dbReference type="NCBI Taxonomy" id="2702"/>
    <lineage>
        <taxon>Bacteria</taxon>
        <taxon>Bacillati</taxon>
        <taxon>Actinomycetota</taxon>
        <taxon>Actinomycetes</taxon>
        <taxon>Bifidobacteriales</taxon>
        <taxon>Bifidobacteriaceae</taxon>
        <taxon>Gardnerella</taxon>
    </lineage>
</organism>
<gene>
    <name evidence="2" type="ORF">QP372_05725</name>
</gene>
<protein>
    <recommendedName>
        <fullName evidence="1">Mg chelatase-related protein C-terminal domain-containing protein</fullName>
    </recommendedName>
</protein>
<dbReference type="Pfam" id="PF13335">
    <property type="entry name" value="Mg_chelatase_C"/>
    <property type="match status" value="1"/>
</dbReference>
<dbReference type="RefSeq" id="WP_285085223.1">
    <property type="nucleotide sequence ID" value="NZ_JASOME010000006.1"/>
</dbReference>
<proteinExistence type="predicted"/>
<name>A0AAW6Y3R1_GARVA</name>
<evidence type="ECO:0000313" key="2">
    <source>
        <dbReference type="EMBL" id="MDK7064012.1"/>
    </source>
</evidence>
<accession>A0AAW6Y3R1</accession>
<sequence length="52" mass="5917">MHSVHSKKCSYTWSSLNPDRALRLAWTLADLYGHTSPDLTDMAQAISLRTRI</sequence>
<evidence type="ECO:0000313" key="3">
    <source>
        <dbReference type="Proteomes" id="UP001237784"/>
    </source>
</evidence>
<evidence type="ECO:0000259" key="1">
    <source>
        <dbReference type="Pfam" id="PF13335"/>
    </source>
</evidence>
<dbReference type="Proteomes" id="UP001237784">
    <property type="component" value="Unassembled WGS sequence"/>
</dbReference>
<dbReference type="AlphaFoldDB" id="A0AAW6Y3R1"/>
<dbReference type="EMBL" id="JASOME010000006">
    <property type="protein sequence ID" value="MDK7064012.1"/>
    <property type="molecule type" value="Genomic_DNA"/>
</dbReference>
<reference evidence="2" key="1">
    <citation type="submission" date="2023-05" db="EMBL/GenBank/DDBJ databases">
        <title>Cataloging the Phylogenetic Diversity of Human Bladder Bacteria.</title>
        <authorList>
            <person name="Du J."/>
        </authorList>
    </citation>
    <scope>NUCLEOTIDE SEQUENCE</scope>
    <source>
        <strain evidence="2">UMB6789</strain>
    </source>
</reference>
<comment type="caution">
    <text evidence="2">The sequence shown here is derived from an EMBL/GenBank/DDBJ whole genome shotgun (WGS) entry which is preliminary data.</text>
</comment>
<dbReference type="InterPro" id="IPR025158">
    <property type="entry name" value="Mg_chelat-rel_C"/>
</dbReference>